<protein>
    <submittedName>
        <fullName evidence="2">Uncharacterized protein</fullName>
    </submittedName>
</protein>
<feature type="non-terminal residue" evidence="2">
    <location>
        <position position="188"/>
    </location>
</feature>
<feature type="chain" id="PRO_5001646587" evidence="1">
    <location>
        <begin position="38"/>
        <end position="188"/>
    </location>
</feature>
<dbReference type="OrthoDB" id="3042641at2759"/>
<feature type="signal peptide" evidence="1">
    <location>
        <begin position="1"/>
        <end position="37"/>
    </location>
</feature>
<organism evidence="2 3">
    <name type="scientific">Galerina marginata (strain CBS 339.88)</name>
    <dbReference type="NCBI Taxonomy" id="685588"/>
    <lineage>
        <taxon>Eukaryota</taxon>
        <taxon>Fungi</taxon>
        <taxon>Dikarya</taxon>
        <taxon>Basidiomycota</taxon>
        <taxon>Agaricomycotina</taxon>
        <taxon>Agaricomycetes</taxon>
        <taxon>Agaricomycetidae</taxon>
        <taxon>Agaricales</taxon>
        <taxon>Agaricineae</taxon>
        <taxon>Strophariaceae</taxon>
        <taxon>Galerina</taxon>
    </lineage>
</organism>
<sequence length="188" mass="21471">MYSSWLLSCMMVFSWLPQFWFFIWVFLWCNLSSLVSAAPTQQMFPKITFKAFNRVIESNFGSNISLATVLVILLSLVENTDLLNLHFRQQHPEYQGENKVALSGWIIAFTESLLDQLGKKKKTLLCDYESEDLSTKEGIKCIANKLDIVATKLDLTPYNSDGDYTGKLLPVSMEKLKPLHVICPMSFV</sequence>
<gene>
    <name evidence="2" type="ORF">GALMADRAFT_67618</name>
</gene>
<dbReference type="AlphaFoldDB" id="A0A067T805"/>
<name>A0A067T805_GALM3</name>
<dbReference type="HOGENOM" id="CLU_124230_0_0_1"/>
<accession>A0A067T805</accession>
<evidence type="ECO:0000313" key="3">
    <source>
        <dbReference type="Proteomes" id="UP000027222"/>
    </source>
</evidence>
<reference evidence="3" key="1">
    <citation type="journal article" date="2014" name="Proc. Natl. Acad. Sci. U.S.A.">
        <title>Extensive sampling of basidiomycete genomes demonstrates inadequacy of the white-rot/brown-rot paradigm for wood decay fungi.</title>
        <authorList>
            <person name="Riley R."/>
            <person name="Salamov A.A."/>
            <person name="Brown D.W."/>
            <person name="Nagy L.G."/>
            <person name="Floudas D."/>
            <person name="Held B.W."/>
            <person name="Levasseur A."/>
            <person name="Lombard V."/>
            <person name="Morin E."/>
            <person name="Otillar R."/>
            <person name="Lindquist E.A."/>
            <person name="Sun H."/>
            <person name="LaButti K.M."/>
            <person name="Schmutz J."/>
            <person name="Jabbour D."/>
            <person name="Luo H."/>
            <person name="Baker S.E."/>
            <person name="Pisabarro A.G."/>
            <person name="Walton J.D."/>
            <person name="Blanchette R.A."/>
            <person name="Henrissat B."/>
            <person name="Martin F."/>
            <person name="Cullen D."/>
            <person name="Hibbett D.S."/>
            <person name="Grigoriev I.V."/>
        </authorList>
    </citation>
    <scope>NUCLEOTIDE SEQUENCE [LARGE SCALE GENOMIC DNA]</scope>
    <source>
        <strain evidence="3">CBS 339.88</strain>
    </source>
</reference>
<keyword evidence="3" id="KW-1185">Reference proteome</keyword>
<keyword evidence="1" id="KW-0732">Signal</keyword>
<evidence type="ECO:0000313" key="2">
    <source>
        <dbReference type="EMBL" id="KDR76034.1"/>
    </source>
</evidence>
<dbReference type="EMBL" id="KL142379">
    <property type="protein sequence ID" value="KDR76034.1"/>
    <property type="molecule type" value="Genomic_DNA"/>
</dbReference>
<proteinExistence type="predicted"/>
<evidence type="ECO:0000256" key="1">
    <source>
        <dbReference type="SAM" id="SignalP"/>
    </source>
</evidence>
<dbReference type="Proteomes" id="UP000027222">
    <property type="component" value="Unassembled WGS sequence"/>
</dbReference>